<comment type="caution">
    <text evidence="6">The sequence shown here is derived from an EMBL/GenBank/DDBJ whole genome shotgun (WGS) entry which is preliminary data.</text>
</comment>
<dbReference type="SUPFAM" id="SSF56672">
    <property type="entry name" value="DNA/RNA polymerases"/>
    <property type="match status" value="1"/>
</dbReference>
<dbReference type="Pfam" id="PF07727">
    <property type="entry name" value="RVT_2"/>
    <property type="match status" value="1"/>
</dbReference>
<keyword evidence="2" id="KW-0862">Zinc</keyword>
<evidence type="ECO:0000256" key="2">
    <source>
        <dbReference type="PROSITE-ProRule" id="PRU00047"/>
    </source>
</evidence>
<dbReference type="GO" id="GO:0003676">
    <property type="term" value="F:nucleic acid binding"/>
    <property type="evidence" value="ECO:0007669"/>
    <property type="project" value="InterPro"/>
</dbReference>
<dbReference type="PANTHER" id="PTHR11439">
    <property type="entry name" value="GAG-POL-RELATED RETROTRANSPOSON"/>
    <property type="match status" value="1"/>
</dbReference>
<dbReference type="CDD" id="cd09272">
    <property type="entry name" value="RNase_HI_RT_Ty1"/>
    <property type="match status" value="1"/>
</dbReference>
<dbReference type="InterPro" id="IPR054722">
    <property type="entry name" value="PolX-like_BBD"/>
</dbReference>
<dbReference type="Pfam" id="PF13976">
    <property type="entry name" value="gag_pre-integrs"/>
    <property type="match status" value="1"/>
</dbReference>
<feature type="region of interest" description="Disordered" evidence="4">
    <location>
        <begin position="406"/>
        <end position="469"/>
    </location>
</feature>
<keyword evidence="2" id="KW-0863">Zinc-finger</keyword>
<gene>
    <name evidence="6" type="ORF">Tci_064716</name>
</gene>
<dbReference type="InterPro" id="IPR025724">
    <property type="entry name" value="GAG-pre-integrase_dom"/>
</dbReference>
<keyword evidence="1" id="KW-0378">Hydrolase</keyword>
<proteinExistence type="predicted"/>
<evidence type="ECO:0000259" key="5">
    <source>
        <dbReference type="PROSITE" id="PS50158"/>
    </source>
</evidence>
<dbReference type="PANTHER" id="PTHR11439:SF495">
    <property type="entry name" value="REVERSE TRANSCRIPTASE, RNA-DEPENDENT DNA POLYMERASE-RELATED"/>
    <property type="match status" value="1"/>
</dbReference>
<evidence type="ECO:0000256" key="1">
    <source>
        <dbReference type="ARBA" id="ARBA00022750"/>
    </source>
</evidence>
<evidence type="ECO:0000256" key="4">
    <source>
        <dbReference type="SAM" id="MobiDB-lite"/>
    </source>
</evidence>
<keyword evidence="1" id="KW-0064">Aspartyl protease</keyword>
<dbReference type="Gene3D" id="3.30.420.10">
    <property type="entry name" value="Ribonuclease H-like superfamily/Ribonuclease H"/>
    <property type="match status" value="1"/>
</dbReference>
<dbReference type="InterPro" id="IPR043502">
    <property type="entry name" value="DNA/RNA_pol_sf"/>
</dbReference>
<evidence type="ECO:0000256" key="3">
    <source>
        <dbReference type="SAM" id="Coils"/>
    </source>
</evidence>
<keyword evidence="3" id="KW-0175">Coiled coil</keyword>
<organism evidence="6">
    <name type="scientific">Tanacetum cinerariifolium</name>
    <name type="common">Dalmatian daisy</name>
    <name type="synonym">Chrysanthemum cinerariifolium</name>
    <dbReference type="NCBI Taxonomy" id="118510"/>
    <lineage>
        <taxon>Eukaryota</taxon>
        <taxon>Viridiplantae</taxon>
        <taxon>Streptophyta</taxon>
        <taxon>Embryophyta</taxon>
        <taxon>Tracheophyta</taxon>
        <taxon>Spermatophyta</taxon>
        <taxon>Magnoliopsida</taxon>
        <taxon>eudicotyledons</taxon>
        <taxon>Gunneridae</taxon>
        <taxon>Pentapetalae</taxon>
        <taxon>asterids</taxon>
        <taxon>campanulids</taxon>
        <taxon>Asterales</taxon>
        <taxon>Asteraceae</taxon>
        <taxon>Asteroideae</taxon>
        <taxon>Anthemideae</taxon>
        <taxon>Anthemidinae</taxon>
        <taxon>Tanacetum</taxon>
    </lineage>
</organism>
<protein>
    <submittedName>
        <fullName evidence="6">Copia protein</fullName>
    </submittedName>
</protein>
<dbReference type="SUPFAM" id="SSF53098">
    <property type="entry name" value="Ribonuclease H-like"/>
    <property type="match status" value="1"/>
</dbReference>
<dbReference type="GO" id="GO:0008270">
    <property type="term" value="F:zinc ion binding"/>
    <property type="evidence" value="ECO:0007669"/>
    <property type="project" value="UniProtKB-KW"/>
</dbReference>
<dbReference type="InterPro" id="IPR036397">
    <property type="entry name" value="RNaseH_sf"/>
</dbReference>
<accession>A0A6L2P2M4</accession>
<reference evidence="6" key="1">
    <citation type="journal article" date="2019" name="Sci. Rep.">
        <title>Draft genome of Tanacetum cinerariifolium, the natural source of mosquito coil.</title>
        <authorList>
            <person name="Yamashiro T."/>
            <person name="Shiraishi A."/>
            <person name="Satake H."/>
            <person name="Nakayama K."/>
        </authorList>
    </citation>
    <scope>NUCLEOTIDE SEQUENCE</scope>
</reference>
<name>A0A6L2P2M4_TANCI</name>
<keyword evidence="1" id="KW-0645">Protease</keyword>
<dbReference type="GO" id="GO:0004190">
    <property type="term" value="F:aspartic-type endopeptidase activity"/>
    <property type="evidence" value="ECO:0007669"/>
    <property type="project" value="UniProtKB-KW"/>
</dbReference>
<dbReference type="Pfam" id="PF22936">
    <property type="entry name" value="Pol_BBD"/>
    <property type="match status" value="1"/>
</dbReference>
<keyword evidence="2" id="KW-0479">Metal-binding</keyword>
<feature type="domain" description="CCHC-type" evidence="5">
    <location>
        <begin position="20"/>
        <end position="36"/>
    </location>
</feature>
<feature type="coiled-coil region" evidence="3">
    <location>
        <begin position="298"/>
        <end position="332"/>
    </location>
</feature>
<dbReference type="SMART" id="SM00343">
    <property type="entry name" value="ZnF_C2HC"/>
    <property type="match status" value="1"/>
</dbReference>
<dbReference type="SUPFAM" id="SSF57756">
    <property type="entry name" value="Retrovirus zinc finger-like domains"/>
    <property type="match status" value="1"/>
</dbReference>
<dbReference type="Gene3D" id="4.10.60.10">
    <property type="entry name" value="Zinc finger, CCHC-type"/>
    <property type="match status" value="1"/>
</dbReference>
<evidence type="ECO:0000313" key="6">
    <source>
        <dbReference type="EMBL" id="GEU92738.1"/>
    </source>
</evidence>
<dbReference type="InterPro" id="IPR036875">
    <property type="entry name" value="Znf_CCHC_sf"/>
</dbReference>
<dbReference type="InterPro" id="IPR013103">
    <property type="entry name" value="RVT_2"/>
</dbReference>
<dbReference type="EMBL" id="BKCJ010010699">
    <property type="protein sequence ID" value="GEU92738.1"/>
    <property type="molecule type" value="Genomic_DNA"/>
</dbReference>
<dbReference type="PROSITE" id="PS50158">
    <property type="entry name" value="ZF_CCHC"/>
    <property type="match status" value="1"/>
</dbReference>
<sequence length="1435" mass="163692">MYRGDPIEGQARPGQARTVKCYNCNGTSHIARNCTQPKRPQNFEYFKDKMLLMQAQENGVALDTEQLLFLAADPITDEAKQSYDSDILSEVQDHDQYLDYTCAYQEEHVMHDSVQLDHVVDLHADYTGVINMIPYDQYVKENDVSVVHSNASSVLNDTFMMIYDDMCEPFAPSVSKSSRKEVVKNSLTAELATYREQVKLPRPLYNDLNKIAIGYKNPLYLTRAKQAQPALYNGNEILKDNHARAKVHNTEDTLEIVEITRKKMNAKMTDPECVTHKYWKSPPSPDKDTPNFDFVFVIGKMQASLQEKDNVIRQLKKQISKLQVTNSDTECTVKVQNTASQLTKVTDPVTNLQAQTDCLRAENDKVKQHYKQLYESIKITRAKHIEQVTKLIAENVTLKNSVGKAKKTNVPMPHSTGVKRCPKASGSQPKSNHKTNRILPAKGANKLPVEDLPRTNKSRPRTTNHVDSSSRLKRSVVQIILWYLDSGCLKHMTGDRSRLLNFVKKFIGTVRFKNDHFGAIMGYGDYVVGESVISRVYYVEGLGYNLFSVRQFYDFDLEVAFRKHSCYVRDTNVVDLIKGSRGTNLYTILVEDMMKSSPICLLSKASKHKSWLWHRRLNHLNFGTINDLARKDLVRGLPRLKFEKDHLCYACQLGKRKNHTQKPKAENTNLEVLNTLHMDLCNPMRVQTINGKKYILVSMDDYSRFTWVKFLRSKDETSKVVIKRNRTLVEAAWTVLIFSKAMMFLWAEAVATACYTQNRSLIHTRHHKTPYELVHNKKLDLTFFRVFGDISSTESPYVSQSLHHLNKWSKDYPLDNVIGNPSRPVSTRKQLSTDALWCLYSSVLSKIEPKNFKSVIIKDCWFQAMQDEIHEFDQLQVWELVPQPDYVMIIALKWIYKVKLDEYGDVLKNKARLVAKGYRQEEGIDFEESFAPVARIEEIRIFIANVVSRNITVYQMDVKTAFLNGDLKEEVYVSQPEGFVDLDHPTHVYRLKKALYGLKQAPRACPGGIFINQPKFALEILKKFGMDSCDSVDTPMVDRLKLDEDLSGTPVDQTHFCSMVGSLMYLTASRPDIVFVGLWYLKDTAMALTAYADADHAGCQDTRRSTSGSAQFLGDKQVNWSSKKQQSTAISTTKVEYIAMSGCCAQILWMRSQLSDYGFDFNKIPLYCDNHSAIALCCNNVQHSRLQFDRCVVETMTDVKAPSVRFNDQCMPRIRWVQTGYLKFSAKGTKREVFEMPDPGSLITVDLRKVLYYQEYLANVVKHGWQSAPASDHSKSKCTIESRSKRSSKIISLGHYSILLASSYTVKMKMEILQEPTSNKLLVVGFNSLVHSLRALSALRCSGLRTASTAVKPCQGDSSKCYLITGIPTVAAASQKGRQFITSCPLFKLIIDDSKKTYNTTFVTLMYAVMFKDRVSMRVPMSQPHKMAMFHNKDD</sequence>
<dbReference type="InterPro" id="IPR001878">
    <property type="entry name" value="Znf_CCHC"/>
</dbReference>
<dbReference type="InterPro" id="IPR012337">
    <property type="entry name" value="RNaseH-like_sf"/>
</dbReference>